<dbReference type="Proteomes" id="UP001362899">
    <property type="component" value="Unassembled WGS sequence"/>
</dbReference>
<dbReference type="HAMAP" id="MF_03038">
    <property type="entry name" value="NUBP1"/>
    <property type="match status" value="1"/>
</dbReference>
<keyword evidence="4 8" id="KW-0547">Nucleotide-binding</keyword>
<dbReference type="PANTHER" id="PTHR23264:SF35">
    <property type="entry name" value="CYTOSOLIC FE-S CLUSTER ASSEMBLY FACTOR NUBP1"/>
    <property type="match status" value="1"/>
</dbReference>
<feature type="region of interest" description="Disordered" evidence="9">
    <location>
        <begin position="1"/>
        <end position="23"/>
    </location>
</feature>
<feature type="binding site" evidence="8">
    <location>
        <begin position="65"/>
        <end position="72"/>
    </location>
    <ligand>
        <name>ATP</name>
        <dbReference type="ChEBI" id="CHEBI:30616"/>
    </ligand>
</feature>
<evidence type="ECO:0000256" key="3">
    <source>
        <dbReference type="ARBA" id="ARBA00022723"/>
    </source>
</evidence>
<evidence type="ECO:0000256" key="2">
    <source>
        <dbReference type="ARBA" id="ARBA00022490"/>
    </source>
</evidence>
<keyword evidence="2 8" id="KW-0963">Cytoplasm</keyword>
<keyword evidence="11" id="KW-1185">Reference proteome</keyword>
<protein>
    <submittedName>
        <fullName evidence="10">Fe-S cluster-binding ATPase</fullName>
    </submittedName>
</protein>
<evidence type="ECO:0000256" key="5">
    <source>
        <dbReference type="ARBA" id="ARBA00022840"/>
    </source>
</evidence>
<comment type="caution">
    <text evidence="10">The sequence shown here is derived from an EMBL/GenBank/DDBJ whole genome shotgun (WGS) entry which is preliminary data.</text>
</comment>
<dbReference type="InterPro" id="IPR028601">
    <property type="entry name" value="NUBP1/Nbp35"/>
</dbReference>
<dbReference type="HAMAP" id="MF_02040">
    <property type="entry name" value="Mrp_NBP35"/>
    <property type="match status" value="1"/>
</dbReference>
<evidence type="ECO:0000256" key="7">
    <source>
        <dbReference type="ARBA" id="ARBA00023014"/>
    </source>
</evidence>
<proteinExistence type="inferred from homology"/>
<dbReference type="CDD" id="cd02037">
    <property type="entry name" value="Mrp_NBP35"/>
    <property type="match status" value="1"/>
</dbReference>
<evidence type="ECO:0000256" key="6">
    <source>
        <dbReference type="ARBA" id="ARBA00023004"/>
    </source>
</evidence>
<dbReference type="SUPFAM" id="SSF52540">
    <property type="entry name" value="P-loop containing nucleoside triphosphate hydrolases"/>
    <property type="match status" value="1"/>
</dbReference>
<keyword evidence="7 8" id="KW-0411">Iron-sulfur</keyword>
<gene>
    <name evidence="8" type="primary">NBP35</name>
    <name evidence="10" type="ORF">DASB73_038720</name>
</gene>
<evidence type="ECO:0000256" key="1">
    <source>
        <dbReference type="ARBA" id="ARBA00022485"/>
    </source>
</evidence>
<keyword evidence="3 8" id="KW-0479">Metal-binding</keyword>
<keyword evidence="5 8" id="KW-0067">ATP-binding</keyword>
<comment type="subcellular location">
    <subcellularLocation>
        <location evidence="8">Cytoplasm</location>
    </subcellularLocation>
</comment>
<feature type="binding site" evidence="8">
    <location>
        <position position="12"/>
    </location>
    <ligand>
        <name>[4Fe-4S] cluster</name>
        <dbReference type="ChEBI" id="CHEBI:49883"/>
        <label>1</label>
    </ligand>
</feature>
<accession>A0AAV5RQW0</accession>
<dbReference type="EMBL" id="BTGC01000008">
    <property type="protein sequence ID" value="GMM52909.1"/>
    <property type="molecule type" value="Genomic_DNA"/>
</dbReference>
<dbReference type="GO" id="GO:0005829">
    <property type="term" value="C:cytosol"/>
    <property type="evidence" value="ECO:0007669"/>
    <property type="project" value="TreeGrafter"/>
</dbReference>
<feature type="binding site" evidence="8">
    <location>
        <position position="244"/>
    </location>
    <ligand>
        <name>[4Fe-4S] cluster</name>
        <dbReference type="ChEBI" id="CHEBI:49883"/>
        <label>2</label>
        <note>ligand shared with heterodimeric partner</note>
    </ligand>
</feature>
<comment type="function">
    <text evidence="8">Component of the cytosolic iron-sulfur (Fe/S) protein assembly (CIA) machinery. Required for maturation of extramitochondrial Fe-S proteins. The NBP35-CFD1 heterotetramer forms a Fe-S scaffold complex, mediating the de novo assembly of an Fe-S cluster and its transfer to target apoproteins.</text>
</comment>
<dbReference type="InterPro" id="IPR019591">
    <property type="entry name" value="Mrp/NBP35_ATP-bd"/>
</dbReference>
<evidence type="ECO:0000313" key="11">
    <source>
        <dbReference type="Proteomes" id="UP001362899"/>
    </source>
</evidence>
<dbReference type="GO" id="GO:0051539">
    <property type="term" value="F:4 iron, 4 sulfur cluster binding"/>
    <property type="evidence" value="ECO:0007669"/>
    <property type="project" value="UniProtKB-UniRule"/>
</dbReference>
<dbReference type="Pfam" id="PF10609">
    <property type="entry name" value="ParA"/>
    <property type="match status" value="1"/>
</dbReference>
<evidence type="ECO:0000256" key="9">
    <source>
        <dbReference type="SAM" id="MobiDB-lite"/>
    </source>
</evidence>
<dbReference type="GO" id="GO:0046872">
    <property type="term" value="F:metal ion binding"/>
    <property type="evidence" value="ECO:0007669"/>
    <property type="project" value="UniProtKB-KW"/>
</dbReference>
<evidence type="ECO:0000256" key="4">
    <source>
        <dbReference type="ARBA" id="ARBA00022741"/>
    </source>
</evidence>
<dbReference type="PANTHER" id="PTHR23264">
    <property type="entry name" value="NUCLEOTIDE-BINDING PROTEIN NBP35 YEAST -RELATED"/>
    <property type="match status" value="1"/>
</dbReference>
<sequence>MQTEPLQTPLHCPGTESEQAGRDSACEGCPNQEICQSRPKGPDPDIPLITEALKDIRHKVLILSGKGGVGKSTFTSLLAALIADAEVDKQFGMIDIDFCGPSLARIAGVPNEQCFGRDAKWTPVYAESNLGVMSISHMLPTTDQPVIWRGDKKTGLIKQFLTNVDWGEEGLDMLFVDTPPGTSDEHISLAQYLKPSGGYGALIVTTPQEVALQDVRKQIDFCQKAGIPIFGIVENMAGFVCPSCGGKSDIFVAGTGGGRALAEETGVPFLGSVPLDPRVGMCADSGKDFLTDYSASPATLAIKNVAVNLLTEMGIELPEYLEEPESAIEPAQQTVAV</sequence>
<dbReference type="InterPro" id="IPR027417">
    <property type="entry name" value="P-loop_NTPase"/>
</dbReference>
<feature type="binding site" evidence="8">
    <location>
        <position position="241"/>
    </location>
    <ligand>
        <name>[4Fe-4S] cluster</name>
        <dbReference type="ChEBI" id="CHEBI:49883"/>
        <label>2</label>
        <note>ligand shared with heterodimeric partner</note>
    </ligand>
</feature>
<reference evidence="10 11" key="1">
    <citation type="journal article" date="2023" name="Elife">
        <title>Identification of key yeast species and microbe-microbe interactions impacting larval growth of Drosophila in the wild.</title>
        <authorList>
            <person name="Mure A."/>
            <person name="Sugiura Y."/>
            <person name="Maeda R."/>
            <person name="Honda K."/>
            <person name="Sakurai N."/>
            <person name="Takahashi Y."/>
            <person name="Watada M."/>
            <person name="Katoh T."/>
            <person name="Gotoh A."/>
            <person name="Gotoh Y."/>
            <person name="Taniguchi I."/>
            <person name="Nakamura K."/>
            <person name="Hayashi T."/>
            <person name="Katayama T."/>
            <person name="Uemura T."/>
            <person name="Hattori Y."/>
        </authorList>
    </citation>
    <scope>NUCLEOTIDE SEQUENCE [LARGE SCALE GENOMIC DNA]</scope>
    <source>
        <strain evidence="10 11">SB-73</strain>
    </source>
</reference>
<keyword evidence="1 8" id="KW-0004">4Fe-4S</keyword>
<dbReference type="GO" id="GO:0005524">
    <property type="term" value="F:ATP binding"/>
    <property type="evidence" value="ECO:0007669"/>
    <property type="project" value="UniProtKB-KW"/>
</dbReference>
<dbReference type="AlphaFoldDB" id="A0AAV5RQW0"/>
<dbReference type="InterPro" id="IPR033756">
    <property type="entry name" value="YlxH/NBP35"/>
</dbReference>
<organism evidence="10 11">
    <name type="scientific">Starmerella bacillaris</name>
    <name type="common">Yeast</name>
    <name type="synonym">Candida zemplinina</name>
    <dbReference type="NCBI Taxonomy" id="1247836"/>
    <lineage>
        <taxon>Eukaryota</taxon>
        <taxon>Fungi</taxon>
        <taxon>Dikarya</taxon>
        <taxon>Ascomycota</taxon>
        <taxon>Saccharomycotina</taxon>
        <taxon>Dipodascomycetes</taxon>
        <taxon>Dipodascales</taxon>
        <taxon>Trichomonascaceae</taxon>
        <taxon>Starmerella</taxon>
    </lineage>
</organism>
<dbReference type="Gene3D" id="3.40.50.300">
    <property type="entry name" value="P-loop containing nucleotide triphosphate hydrolases"/>
    <property type="match status" value="1"/>
</dbReference>
<comment type="similarity">
    <text evidence="8">Belongs to the Mrp/NBP35 ATP-binding proteins family. NUBP1/NBP35 subfamily.</text>
</comment>
<feature type="binding site" evidence="8">
    <location>
        <position position="29"/>
    </location>
    <ligand>
        <name>[4Fe-4S] cluster</name>
        <dbReference type="ChEBI" id="CHEBI:49883"/>
        <label>1</label>
    </ligand>
</feature>
<evidence type="ECO:0000313" key="10">
    <source>
        <dbReference type="EMBL" id="GMM52909.1"/>
    </source>
</evidence>
<dbReference type="GO" id="GO:0016226">
    <property type="term" value="P:iron-sulfur cluster assembly"/>
    <property type="evidence" value="ECO:0007669"/>
    <property type="project" value="UniProtKB-UniRule"/>
</dbReference>
<feature type="binding site" evidence="8">
    <location>
        <position position="35"/>
    </location>
    <ligand>
        <name>[4Fe-4S] cluster</name>
        <dbReference type="ChEBI" id="CHEBI:49883"/>
        <label>1</label>
    </ligand>
</feature>
<feature type="binding site" evidence="8">
    <location>
        <position position="26"/>
    </location>
    <ligand>
        <name>[4Fe-4S] cluster</name>
        <dbReference type="ChEBI" id="CHEBI:49883"/>
        <label>1</label>
    </ligand>
</feature>
<evidence type="ECO:0000256" key="8">
    <source>
        <dbReference type="HAMAP-Rule" id="MF_03038"/>
    </source>
</evidence>
<keyword evidence="6 8" id="KW-0408">Iron</keyword>
<dbReference type="GO" id="GO:0140663">
    <property type="term" value="F:ATP-dependent FeS chaperone activity"/>
    <property type="evidence" value="ECO:0007669"/>
    <property type="project" value="InterPro"/>
</dbReference>
<name>A0AAV5RQW0_STABA</name>